<dbReference type="Proteomes" id="UP000002489">
    <property type="component" value="Unassembled WGS sequence"/>
</dbReference>
<feature type="compositionally biased region" description="Polar residues" evidence="1">
    <location>
        <begin position="101"/>
        <end position="112"/>
    </location>
</feature>
<feature type="region of interest" description="Disordered" evidence="1">
    <location>
        <begin position="73"/>
        <end position="112"/>
    </location>
</feature>
<evidence type="ECO:0000313" key="2">
    <source>
        <dbReference type="EnsemblFungi" id="FOXG_00111P0"/>
    </source>
</evidence>
<accession>A0A0D2X8A2</accession>
<feature type="compositionally biased region" description="Low complexity" evidence="1">
    <location>
        <begin position="81"/>
        <end position="100"/>
    </location>
</feature>
<proteinExistence type="predicted"/>
<dbReference type="EnsemblFungi" id="FOXG_00111T0">
    <property type="protein sequence ID" value="FOXG_00111P0"/>
    <property type="gene ID" value="FOXG_00111"/>
</dbReference>
<dbReference type="AlphaFoldDB" id="A0A0D2X8A2"/>
<name>A0A0D2X8A2_FUSOF</name>
<sequence>MLLPSALPCDASHSTHLSTATFSFLASCQPSGFLVARIFRQYHDHLSLAPITTINTCAYYHQSSPDSFARSITNSTARPCSTSSEAAPPSTPTTPRASRSQEGNQACGTACS</sequence>
<organism evidence="2 3">
    <name type="scientific">Fusarium oxysporum (strain Fo5176)</name>
    <name type="common">Fusarium vascular wilt</name>
    <dbReference type="NCBI Taxonomy" id="660025"/>
    <lineage>
        <taxon>Eukaryota</taxon>
        <taxon>Fungi</taxon>
        <taxon>Dikarya</taxon>
        <taxon>Ascomycota</taxon>
        <taxon>Pezizomycotina</taxon>
        <taxon>Sordariomycetes</taxon>
        <taxon>Hypocreomycetidae</taxon>
        <taxon>Hypocreales</taxon>
        <taxon>Nectriaceae</taxon>
        <taxon>Fusarium</taxon>
        <taxon>Fusarium oxysporum species complex</taxon>
    </lineage>
</organism>
<reference evidence="3" key="1">
    <citation type="journal article" date="2012" name="Mol. Plant Microbe Interact.">
        <title>A highly conserved effector in Fusarium oxysporum is required for full virulence on Arabidopsis.</title>
        <authorList>
            <person name="Thatcher L.F."/>
            <person name="Gardiner D.M."/>
            <person name="Kazan K."/>
            <person name="Manners J."/>
        </authorList>
    </citation>
    <scope>NUCLEOTIDE SEQUENCE [LARGE SCALE GENOMIC DNA]</scope>
    <source>
        <strain evidence="3">Fo5176</strain>
    </source>
</reference>
<protein>
    <submittedName>
        <fullName evidence="2">Uncharacterized protein</fullName>
    </submittedName>
</protein>
<reference evidence="2" key="2">
    <citation type="submission" date="2025-08" db="UniProtKB">
        <authorList>
            <consortium name="EnsemblFungi"/>
        </authorList>
    </citation>
    <scope>IDENTIFICATION</scope>
    <source>
        <strain evidence="2">4287 / CBS 123668 / FGSC 9935 / NRRL 34936</strain>
    </source>
</reference>
<evidence type="ECO:0000256" key="1">
    <source>
        <dbReference type="SAM" id="MobiDB-lite"/>
    </source>
</evidence>
<evidence type="ECO:0000313" key="3">
    <source>
        <dbReference type="Proteomes" id="UP000002489"/>
    </source>
</evidence>